<evidence type="ECO:0000256" key="2">
    <source>
        <dbReference type="ARBA" id="ARBA00012148"/>
    </source>
</evidence>
<accession>A0A0F6PCE6</accession>
<dbReference type="GO" id="GO:0004382">
    <property type="term" value="F:GDP phosphatase activity"/>
    <property type="evidence" value="ECO:0007669"/>
    <property type="project" value="TreeGrafter"/>
</dbReference>
<evidence type="ECO:0000256" key="1">
    <source>
        <dbReference type="ARBA" id="ARBA00001913"/>
    </source>
</evidence>
<reference evidence="14" key="1">
    <citation type="submission" date="2014-04" db="EMBL/GenBank/DDBJ databases">
        <title>Differential gene expression between winged and wingless Grape phylloxera.</title>
        <authorList>
            <person name="Zhu H."/>
            <person name="Sun Q."/>
        </authorList>
    </citation>
    <scope>NUCLEOTIDE SEQUENCE</scope>
</reference>
<feature type="binding site" evidence="12">
    <location>
        <position position="125"/>
    </location>
    <ligand>
        <name>Ca(2+)</name>
        <dbReference type="ChEBI" id="CHEBI:29108"/>
    </ligand>
</feature>
<keyword evidence="8" id="KW-1199">Hemostasis impairing toxin</keyword>
<feature type="binding site" evidence="12">
    <location>
        <position position="300"/>
    </location>
    <ligand>
        <name>Ca(2+)</name>
        <dbReference type="ChEBI" id="CHEBI:29108"/>
    </ligand>
</feature>
<dbReference type="AlphaFoldDB" id="A0A0F6PCE6"/>
<sequence length="356" mass="39677">MMASLLTSLVLIAVISIQTILGAPTKVEKPSSICNRIEEINTTYPLTSPIKGADGSIEYRIALIADLDSDSKSSKEALTWISYLKKGYLKFKKAGQKVEFKWDKGDDSRFTSNFAIKDRGLELSELVTFDGKLLTIDDKTGIIYVVENENTLIPWVIVNEGNGRSVSGFKNEWATVKDSKLYVGTHGRELDTKNGVSNLAMWIKIINAEGSVKHVDWTDNYVKVRAAAGIKYPGYMTHEAAVWSDIHKKFFFLPRKASPEKYNYKDDEKKGTNYLISATADFSDVKAVKIGEIVPSHGFASFKFVPETNDQVIAAIKSEEVGETTGTFITAFNLEGKILYPETKVSDLKFEGFEFI</sequence>
<keyword evidence="7 12" id="KW-0106">Calcium</keyword>
<evidence type="ECO:0000256" key="13">
    <source>
        <dbReference type="SAM" id="SignalP"/>
    </source>
</evidence>
<evidence type="ECO:0000256" key="12">
    <source>
        <dbReference type="PIRSR" id="PIRSR609283-1"/>
    </source>
</evidence>
<evidence type="ECO:0000256" key="4">
    <source>
        <dbReference type="ARBA" id="ARBA00022656"/>
    </source>
</evidence>
<dbReference type="GO" id="GO:0004050">
    <property type="term" value="F:apyrase activity"/>
    <property type="evidence" value="ECO:0007669"/>
    <property type="project" value="UniProtKB-EC"/>
</dbReference>
<feature type="binding site" evidence="12">
    <location>
        <position position="351"/>
    </location>
    <ligand>
        <name>Ca(2+)</name>
        <dbReference type="ChEBI" id="CHEBI:29108"/>
    </ligand>
</feature>
<dbReference type="InterPro" id="IPR036258">
    <property type="entry name" value="Apyrase_sf"/>
</dbReference>
<evidence type="ECO:0000256" key="3">
    <source>
        <dbReference type="ARBA" id="ARBA00022442"/>
    </source>
</evidence>
<evidence type="ECO:0000256" key="6">
    <source>
        <dbReference type="ARBA" id="ARBA00022801"/>
    </source>
</evidence>
<keyword evidence="3" id="KW-1201">Platelet aggregation inhibiting toxin</keyword>
<dbReference type="EC" id="3.6.1.5" evidence="2"/>
<evidence type="ECO:0000256" key="7">
    <source>
        <dbReference type="ARBA" id="ARBA00022837"/>
    </source>
</evidence>
<feature type="signal peptide" evidence="13">
    <location>
        <begin position="1"/>
        <end position="22"/>
    </location>
</feature>
<dbReference type="GO" id="GO:0005509">
    <property type="term" value="F:calcium ion binding"/>
    <property type="evidence" value="ECO:0007669"/>
    <property type="project" value="InterPro"/>
</dbReference>
<keyword evidence="4" id="KW-0800">Toxin</keyword>
<feature type="binding site" evidence="12">
    <location>
        <position position="239"/>
    </location>
    <ligand>
        <name>Ca(2+)</name>
        <dbReference type="ChEBI" id="CHEBI:29108"/>
    </ligand>
</feature>
<dbReference type="PANTHER" id="PTHR13023:SF3">
    <property type="entry name" value="SOLUBLE CALCIUM-ACTIVATED NUCLEOTIDASE 1"/>
    <property type="match status" value="1"/>
</dbReference>
<comment type="cofactor">
    <cofactor evidence="1 12">
        <name>Ca(2+)</name>
        <dbReference type="ChEBI" id="CHEBI:29108"/>
    </cofactor>
</comment>
<organism evidence="14">
    <name type="scientific">Phylloxera sp. HZ-2015</name>
    <dbReference type="NCBI Taxonomy" id="1617441"/>
    <lineage>
        <taxon>Eukaryota</taxon>
        <taxon>Metazoa</taxon>
        <taxon>Ecdysozoa</taxon>
        <taxon>Arthropoda</taxon>
        <taxon>Hexapoda</taxon>
        <taxon>Insecta</taxon>
        <taxon>Pterygota</taxon>
        <taxon>Neoptera</taxon>
        <taxon>Paraneoptera</taxon>
        <taxon>Hemiptera</taxon>
        <taxon>Sternorrhyncha</taxon>
        <taxon>Aphidomorpha</taxon>
        <taxon>Phylloxeroidea</taxon>
        <taxon>Phylloxeridae</taxon>
        <taxon>Phylloxera</taxon>
    </lineage>
</organism>
<dbReference type="Pfam" id="PF06079">
    <property type="entry name" value="Apyrase"/>
    <property type="match status" value="1"/>
</dbReference>
<name>A0A0F6PCE6_9HEMI</name>
<keyword evidence="6" id="KW-0378">Hydrolase</keyword>
<dbReference type="SUPFAM" id="SSF101887">
    <property type="entry name" value="Apyrase"/>
    <property type="match status" value="1"/>
</dbReference>
<dbReference type="InterPro" id="IPR009283">
    <property type="entry name" value="Apyrase"/>
</dbReference>
<dbReference type="Gene3D" id="2.120.10.100">
    <property type="entry name" value="Apyrase"/>
    <property type="match status" value="1"/>
</dbReference>
<evidence type="ECO:0000256" key="9">
    <source>
        <dbReference type="ARBA" id="ARBA00025738"/>
    </source>
</evidence>
<dbReference type="FunFam" id="2.120.10.100:FF:000001">
    <property type="entry name" value="Soluble calcium-activated nucleotidase 1"/>
    <property type="match status" value="1"/>
</dbReference>
<evidence type="ECO:0000256" key="10">
    <source>
        <dbReference type="ARBA" id="ARBA00047297"/>
    </source>
</evidence>
<protein>
    <recommendedName>
        <fullName evidence="11">Apyrase</fullName>
        <ecNumber evidence="2">3.6.1.5</ecNumber>
    </recommendedName>
</protein>
<feature type="chain" id="PRO_5002508681" description="Apyrase" evidence="13">
    <location>
        <begin position="23"/>
        <end position="356"/>
    </location>
</feature>
<feature type="binding site" evidence="12">
    <location>
        <position position="124"/>
    </location>
    <ligand>
        <name>Ca(2+)</name>
        <dbReference type="ChEBI" id="CHEBI:29108"/>
    </ligand>
</feature>
<keyword evidence="13" id="KW-0732">Signal</keyword>
<dbReference type="GO" id="GO:0090729">
    <property type="term" value="F:toxin activity"/>
    <property type="evidence" value="ECO:0007669"/>
    <property type="project" value="UniProtKB-KW"/>
</dbReference>
<feature type="binding site" evidence="12">
    <location>
        <position position="172"/>
    </location>
    <ligand>
        <name>Ca(2+)</name>
        <dbReference type="ChEBI" id="CHEBI:29108"/>
    </ligand>
</feature>
<evidence type="ECO:0000313" key="14">
    <source>
        <dbReference type="EMBL" id="AJP06399.1"/>
    </source>
</evidence>
<keyword evidence="5 12" id="KW-0479">Metal-binding</keyword>
<dbReference type="GO" id="GO:0045134">
    <property type="term" value="F:UDP phosphatase activity"/>
    <property type="evidence" value="ECO:0007669"/>
    <property type="project" value="TreeGrafter"/>
</dbReference>
<dbReference type="GO" id="GO:0030166">
    <property type="term" value="P:proteoglycan biosynthetic process"/>
    <property type="evidence" value="ECO:0007669"/>
    <property type="project" value="TreeGrafter"/>
</dbReference>
<proteinExistence type="evidence at transcript level"/>
<dbReference type="EMBL" id="KJ725377">
    <property type="protein sequence ID" value="AJP06399.1"/>
    <property type="molecule type" value="mRNA"/>
</dbReference>
<comment type="similarity">
    <text evidence="9">Belongs to the apyrase family.</text>
</comment>
<dbReference type="PANTHER" id="PTHR13023">
    <property type="entry name" value="APYRASE"/>
    <property type="match status" value="1"/>
</dbReference>
<evidence type="ECO:0000256" key="5">
    <source>
        <dbReference type="ARBA" id="ARBA00022723"/>
    </source>
</evidence>
<evidence type="ECO:0000256" key="8">
    <source>
        <dbReference type="ARBA" id="ARBA00023240"/>
    </source>
</evidence>
<comment type="catalytic activity">
    <reaction evidence="10">
        <text>a ribonucleoside 5'-triphosphate + 2 H2O = a ribonucleoside 5'-phosphate + 2 phosphate + 2 H(+)</text>
        <dbReference type="Rhea" id="RHEA:36795"/>
        <dbReference type="ChEBI" id="CHEBI:15377"/>
        <dbReference type="ChEBI" id="CHEBI:15378"/>
        <dbReference type="ChEBI" id="CHEBI:43474"/>
        <dbReference type="ChEBI" id="CHEBI:58043"/>
        <dbReference type="ChEBI" id="CHEBI:61557"/>
        <dbReference type="EC" id="3.6.1.5"/>
    </reaction>
    <physiologicalReaction direction="left-to-right" evidence="10">
        <dbReference type="Rhea" id="RHEA:36796"/>
    </physiologicalReaction>
</comment>
<evidence type="ECO:0000256" key="11">
    <source>
        <dbReference type="ARBA" id="ARBA00074431"/>
    </source>
</evidence>